<keyword evidence="2" id="KW-1185">Reference proteome</keyword>
<evidence type="ECO:0000313" key="1">
    <source>
        <dbReference type="EMBL" id="CAB4029700.1"/>
    </source>
</evidence>
<reference evidence="1" key="1">
    <citation type="submission" date="2020-04" db="EMBL/GenBank/DDBJ databases">
        <authorList>
            <person name="Alioto T."/>
            <person name="Alioto T."/>
            <person name="Gomez Garrido J."/>
        </authorList>
    </citation>
    <scope>NUCLEOTIDE SEQUENCE</scope>
    <source>
        <strain evidence="1">A484AB</strain>
    </source>
</reference>
<dbReference type="EMBL" id="CACRXK020016349">
    <property type="protein sequence ID" value="CAB4029700.1"/>
    <property type="molecule type" value="Genomic_DNA"/>
</dbReference>
<dbReference type="Proteomes" id="UP001152795">
    <property type="component" value="Unassembled WGS sequence"/>
</dbReference>
<comment type="caution">
    <text evidence="1">The sequence shown here is derived from an EMBL/GenBank/DDBJ whole genome shotgun (WGS) entry which is preliminary data.</text>
</comment>
<proteinExistence type="predicted"/>
<feature type="non-terminal residue" evidence="1">
    <location>
        <position position="1"/>
    </location>
</feature>
<accession>A0A7D9JHW2</accession>
<name>A0A7D9JHW2_PARCT</name>
<sequence length="196" mass="23066">HKSKEWLSIILIDLIPVSGDITFGSFRGAEPYGGSLRSRLQLKLTKNSIGIRVNDEVHETFENERWKSQAINCTICRIKQFREDKMIIRRKTQLDIIEISLFRPIHVSSRMESGGFRLRKWKTNDPTLRQKICESEKDVPQQNDTIRFNFEHIARLISGIIVSMKILFQDVCKRNCKDSYRSNKRDPLLRKTNMDR</sequence>
<feature type="non-terminal residue" evidence="1">
    <location>
        <position position="196"/>
    </location>
</feature>
<protein>
    <submittedName>
        <fullName evidence="1">Uncharacterized protein</fullName>
    </submittedName>
</protein>
<dbReference type="OrthoDB" id="8052806at2759"/>
<gene>
    <name evidence="1" type="ORF">PACLA_8A046802</name>
</gene>
<dbReference type="AlphaFoldDB" id="A0A7D9JHW2"/>
<evidence type="ECO:0000313" key="2">
    <source>
        <dbReference type="Proteomes" id="UP001152795"/>
    </source>
</evidence>
<organism evidence="1 2">
    <name type="scientific">Paramuricea clavata</name>
    <name type="common">Red gorgonian</name>
    <name type="synonym">Violescent sea-whip</name>
    <dbReference type="NCBI Taxonomy" id="317549"/>
    <lineage>
        <taxon>Eukaryota</taxon>
        <taxon>Metazoa</taxon>
        <taxon>Cnidaria</taxon>
        <taxon>Anthozoa</taxon>
        <taxon>Octocorallia</taxon>
        <taxon>Malacalcyonacea</taxon>
        <taxon>Plexauridae</taxon>
        <taxon>Paramuricea</taxon>
    </lineage>
</organism>